<dbReference type="KEGG" id="gry:D7I44_12895"/>
<organism evidence="3 4">
    <name type="scientific">Gryllotalpicola protaetiae</name>
    <dbReference type="NCBI Taxonomy" id="2419771"/>
    <lineage>
        <taxon>Bacteria</taxon>
        <taxon>Bacillati</taxon>
        <taxon>Actinomycetota</taxon>
        <taxon>Actinomycetes</taxon>
        <taxon>Micrococcales</taxon>
        <taxon>Microbacteriaceae</taxon>
        <taxon>Gryllotalpicola</taxon>
    </lineage>
</organism>
<sequence>MTNATPGWYPDPWNPSAQRFWDGGQWTDHVATANAQAVRQRLPEGAPIYGPLIWILALLPLVGGLAVWFVHVETGPFIDYINQVQQATDAGQTTPVAPPDALAFLGPAYWLSTVLGWASIAASIVLAYFDWKRLTRIGVVRPFHWGFAFFALVATIGVYVIGRSVIVRRVAAPRGLAPIWVFIAASVGSLISVGIWLGSWLGPFLQQLTDTVNNLPTT</sequence>
<evidence type="ECO:0000313" key="3">
    <source>
        <dbReference type="EMBL" id="AYG04332.1"/>
    </source>
</evidence>
<name>A0A387BPC2_9MICO</name>
<dbReference type="RefSeq" id="WP_120789862.1">
    <property type="nucleotide sequence ID" value="NZ_CP032624.1"/>
</dbReference>
<feature type="transmembrane region" description="Helical" evidence="1">
    <location>
        <begin position="177"/>
        <end position="197"/>
    </location>
</feature>
<evidence type="ECO:0000259" key="2">
    <source>
        <dbReference type="Pfam" id="PF10708"/>
    </source>
</evidence>
<dbReference type="Pfam" id="PF10708">
    <property type="entry name" value="DUF2510"/>
    <property type="match status" value="1"/>
</dbReference>
<keyword evidence="4" id="KW-1185">Reference proteome</keyword>
<feature type="transmembrane region" description="Helical" evidence="1">
    <location>
        <begin position="48"/>
        <end position="70"/>
    </location>
</feature>
<reference evidence="3 4" key="1">
    <citation type="submission" date="2018-09" db="EMBL/GenBank/DDBJ databases">
        <title>Genome sequencing of strain 2DFW10M-5.</title>
        <authorList>
            <person name="Heo J."/>
            <person name="Kim S.-J."/>
            <person name="Kwon S.-W."/>
        </authorList>
    </citation>
    <scope>NUCLEOTIDE SEQUENCE [LARGE SCALE GENOMIC DNA]</scope>
    <source>
        <strain evidence="3 4">2DFW10M-5</strain>
    </source>
</reference>
<feature type="transmembrane region" description="Helical" evidence="1">
    <location>
        <begin position="143"/>
        <end position="162"/>
    </location>
</feature>
<dbReference type="EMBL" id="CP032624">
    <property type="protein sequence ID" value="AYG04332.1"/>
    <property type="molecule type" value="Genomic_DNA"/>
</dbReference>
<feature type="domain" description="DUF2510" evidence="2">
    <location>
        <begin position="6"/>
        <end position="37"/>
    </location>
</feature>
<evidence type="ECO:0000256" key="1">
    <source>
        <dbReference type="SAM" id="Phobius"/>
    </source>
</evidence>
<protein>
    <submittedName>
        <fullName evidence="3">DUF2510 domain-containing protein</fullName>
    </submittedName>
</protein>
<keyword evidence="1" id="KW-0472">Membrane</keyword>
<keyword evidence="1" id="KW-0812">Transmembrane</keyword>
<proteinExistence type="predicted"/>
<feature type="transmembrane region" description="Helical" evidence="1">
    <location>
        <begin position="108"/>
        <end position="131"/>
    </location>
</feature>
<gene>
    <name evidence="3" type="ORF">D7I44_12895</name>
</gene>
<dbReference type="Proteomes" id="UP000275069">
    <property type="component" value="Chromosome"/>
</dbReference>
<accession>A0A387BPC2</accession>
<dbReference type="InterPro" id="IPR018929">
    <property type="entry name" value="DUF2510"/>
</dbReference>
<evidence type="ECO:0000313" key="4">
    <source>
        <dbReference type="Proteomes" id="UP000275069"/>
    </source>
</evidence>
<dbReference type="AlphaFoldDB" id="A0A387BPC2"/>
<dbReference type="OrthoDB" id="5244233at2"/>
<keyword evidence="1" id="KW-1133">Transmembrane helix</keyword>